<gene>
    <name evidence="2" type="ORF">SULPSESMR1_00654</name>
</gene>
<feature type="compositionally biased region" description="Basic and acidic residues" evidence="1">
    <location>
        <begin position="54"/>
        <end position="75"/>
    </location>
</feature>
<feature type="region of interest" description="Disordered" evidence="1">
    <location>
        <begin position="20"/>
        <end position="86"/>
    </location>
</feature>
<evidence type="ECO:0000313" key="3">
    <source>
        <dbReference type="Proteomes" id="UP000199754"/>
    </source>
</evidence>
<dbReference type="EMBL" id="CP022415">
    <property type="protein sequence ID" value="ASM71486.1"/>
    <property type="molecule type" value="Genomic_DNA"/>
</dbReference>
<reference evidence="2 3" key="1">
    <citation type="submission" date="2017-07" db="EMBL/GenBank/DDBJ databases">
        <title>Genome Sequence of Sulfitobacter pseudonitzschiae Strain SMR1 Isolated from a culture of the Diatom Skeletonema marinoi.</title>
        <authorList>
            <person name="Topel M."/>
            <person name="Pinder M.I.M."/>
            <person name="Johansson O.N."/>
            <person name="Kourtchenko O."/>
            <person name="Godhe A."/>
            <person name="Clarke A.K."/>
        </authorList>
    </citation>
    <scope>NUCLEOTIDE SEQUENCE [LARGE SCALE GENOMIC DNA]</scope>
    <source>
        <strain evidence="2 3">SMR1</strain>
    </source>
</reference>
<dbReference type="OrthoDB" id="215254at2"/>
<dbReference type="AlphaFoldDB" id="A0A221JXP3"/>
<sequence>MTKDHGKSVKDDEIYEALREDGASKQKAARIANAQANSDQHPSQKGGKQPPYEDWTKDALYERAQELEIDGRSDMSKSALIKALRQ</sequence>
<name>A0A221JXP3_9RHOB</name>
<dbReference type="STRING" id="1402135.SAMN05444149_10156"/>
<keyword evidence="3" id="KW-1185">Reference proteome</keyword>
<protein>
    <submittedName>
        <fullName evidence="2">Rho termination factor</fullName>
    </submittedName>
</protein>
<feature type="compositionally biased region" description="Polar residues" evidence="1">
    <location>
        <begin position="34"/>
        <end position="43"/>
    </location>
</feature>
<accession>A0A221JXP3</accession>
<dbReference type="InterPro" id="IPR055642">
    <property type="entry name" value="DUF7218"/>
</dbReference>
<dbReference type="KEGG" id="spse:SULPSESMR1_00654"/>
<organism evidence="2 3">
    <name type="scientific">Pseudosulfitobacter pseudonitzschiae</name>
    <dbReference type="NCBI Taxonomy" id="1402135"/>
    <lineage>
        <taxon>Bacteria</taxon>
        <taxon>Pseudomonadati</taxon>
        <taxon>Pseudomonadota</taxon>
        <taxon>Alphaproteobacteria</taxon>
        <taxon>Rhodobacterales</taxon>
        <taxon>Roseobacteraceae</taxon>
        <taxon>Pseudosulfitobacter</taxon>
    </lineage>
</organism>
<evidence type="ECO:0000256" key="1">
    <source>
        <dbReference type="SAM" id="MobiDB-lite"/>
    </source>
</evidence>
<evidence type="ECO:0000313" key="2">
    <source>
        <dbReference type="EMBL" id="ASM71486.1"/>
    </source>
</evidence>
<proteinExistence type="predicted"/>
<dbReference type="Proteomes" id="UP000199754">
    <property type="component" value="Chromosome"/>
</dbReference>
<dbReference type="RefSeq" id="WP_089419541.1">
    <property type="nucleotide sequence ID" value="NZ_CP022415.1"/>
</dbReference>
<dbReference type="Pfam" id="PF23855">
    <property type="entry name" value="DUF7218"/>
    <property type="match status" value="1"/>
</dbReference>